<dbReference type="GO" id="GO:0043240">
    <property type="term" value="C:Fanconi anaemia nuclear complex"/>
    <property type="evidence" value="ECO:0007669"/>
    <property type="project" value="InterPro"/>
</dbReference>
<dbReference type="InterPro" id="IPR016135">
    <property type="entry name" value="UBQ-conjugating_enzyme/RWD"/>
</dbReference>
<dbReference type="CDD" id="cd23786">
    <property type="entry name" value="ELF_FANCL"/>
    <property type="match status" value="1"/>
</dbReference>
<dbReference type="GO" id="GO:0036297">
    <property type="term" value="P:interstrand cross-link repair"/>
    <property type="evidence" value="ECO:0007669"/>
    <property type="project" value="InterPro"/>
</dbReference>
<feature type="domain" description="FANCL C-terminal" evidence="3">
    <location>
        <begin position="345"/>
        <end position="417"/>
    </location>
</feature>
<dbReference type="OrthoDB" id="10263265at2759"/>
<dbReference type="AlphaFoldDB" id="A0A8J4VBB0"/>
<keyword evidence="7" id="KW-1185">Reference proteome</keyword>
<dbReference type="CDD" id="cd23832">
    <property type="entry name" value="DRWD-C_FANCL"/>
    <property type="match status" value="1"/>
</dbReference>
<comment type="caution">
    <text evidence="6">The sequence shown here is derived from an EMBL/GenBank/DDBJ whole genome shotgun (WGS) entry which is preliminary data.</text>
</comment>
<dbReference type="SMART" id="SM01197">
    <property type="entry name" value="FANCL_C"/>
    <property type="match status" value="1"/>
</dbReference>
<dbReference type="InterPro" id="IPR026850">
    <property type="entry name" value="FANCL_C"/>
</dbReference>
<feature type="compositionally biased region" description="Low complexity" evidence="1">
    <location>
        <begin position="189"/>
        <end position="208"/>
    </location>
</feature>
<dbReference type="PANTHER" id="PTHR13206">
    <property type="entry name" value="UBIQUITIN LIGASE PROTEIN PHF9 FANCONI ANEMIA GROUP L PROTEIN"/>
    <property type="match status" value="1"/>
</dbReference>
<dbReference type="Gene3D" id="3.10.110.10">
    <property type="entry name" value="Ubiquitin Conjugating Enzyme"/>
    <property type="match status" value="1"/>
</dbReference>
<feature type="domain" description="FANCL UBC-like" evidence="5">
    <location>
        <begin position="239"/>
        <end position="335"/>
    </location>
</feature>
<dbReference type="Pfam" id="PF09765">
    <property type="entry name" value="FANCL_d1"/>
    <property type="match status" value="1"/>
</dbReference>
<dbReference type="EMBL" id="AJWJ01000013">
    <property type="protein sequence ID" value="KAF2078014.1"/>
    <property type="molecule type" value="Genomic_DNA"/>
</dbReference>
<feature type="domain" description="FANCL UBC-like" evidence="4">
    <location>
        <begin position="124"/>
        <end position="195"/>
    </location>
</feature>
<dbReference type="Proteomes" id="UP000695562">
    <property type="component" value="Unassembled WGS sequence"/>
</dbReference>
<evidence type="ECO:0000313" key="7">
    <source>
        <dbReference type="Proteomes" id="UP000695562"/>
    </source>
</evidence>
<dbReference type="GO" id="GO:0006513">
    <property type="term" value="P:protein monoubiquitination"/>
    <property type="evidence" value="ECO:0007669"/>
    <property type="project" value="TreeGrafter"/>
</dbReference>
<dbReference type="Pfam" id="PF11793">
    <property type="entry name" value="FANCL_C"/>
    <property type="match status" value="1"/>
</dbReference>
<evidence type="ECO:0000256" key="1">
    <source>
        <dbReference type="SAM" id="MobiDB-lite"/>
    </source>
</evidence>
<evidence type="ECO:0000313" key="6">
    <source>
        <dbReference type="EMBL" id="KAF2078014.1"/>
    </source>
</evidence>
<dbReference type="Pfam" id="PF18891">
    <property type="entry name" value="FANCL_d3"/>
    <property type="match status" value="1"/>
</dbReference>
<feature type="domain" description="Fanconi anemia complex subunit FancL WD-repeat containing" evidence="2">
    <location>
        <begin position="1"/>
        <end position="97"/>
    </location>
</feature>
<dbReference type="InterPro" id="IPR044037">
    <property type="entry name" value="FANCL_d3"/>
</dbReference>
<dbReference type="InterPro" id="IPR043898">
    <property type="entry name" value="FANCL_d2"/>
</dbReference>
<dbReference type="CDD" id="cd23831">
    <property type="entry name" value="DRWD-N_FANCL"/>
    <property type="match status" value="1"/>
</dbReference>
<gene>
    <name evidence="6" type="ORF">CYY_000652</name>
</gene>
<feature type="region of interest" description="Disordered" evidence="1">
    <location>
        <begin position="186"/>
        <end position="208"/>
    </location>
</feature>
<accession>A0A8J4VBB0</accession>
<dbReference type="PANTHER" id="PTHR13206:SF0">
    <property type="entry name" value="E3 UBIQUITIN-PROTEIN LIGASE FANCL"/>
    <property type="match status" value="1"/>
</dbReference>
<dbReference type="InterPro" id="IPR026848">
    <property type="entry name" value="Fancl"/>
</dbReference>
<dbReference type="Gene3D" id="3.10.110.20">
    <property type="entry name" value="RWD domain-like"/>
    <property type="match status" value="1"/>
</dbReference>
<dbReference type="InterPro" id="IPR013083">
    <property type="entry name" value="Znf_RING/FYVE/PHD"/>
</dbReference>
<proteinExistence type="predicted"/>
<evidence type="ECO:0000259" key="5">
    <source>
        <dbReference type="Pfam" id="PF18891"/>
    </source>
</evidence>
<organism evidence="6 7">
    <name type="scientific">Polysphondylium violaceum</name>
    <dbReference type="NCBI Taxonomy" id="133409"/>
    <lineage>
        <taxon>Eukaryota</taxon>
        <taxon>Amoebozoa</taxon>
        <taxon>Evosea</taxon>
        <taxon>Eumycetozoa</taxon>
        <taxon>Dictyostelia</taxon>
        <taxon>Dictyosteliales</taxon>
        <taxon>Dictyosteliaceae</taxon>
        <taxon>Polysphondylium</taxon>
    </lineage>
</organism>
<evidence type="ECO:0000259" key="2">
    <source>
        <dbReference type="Pfam" id="PF09765"/>
    </source>
</evidence>
<dbReference type="InterPro" id="IPR043003">
    <property type="entry name" value="FANCL_d3_sf"/>
</dbReference>
<dbReference type="InterPro" id="IPR019162">
    <property type="entry name" value="FancL_WD-rpt_cont_dom"/>
</dbReference>
<dbReference type="Pfam" id="PF18890">
    <property type="entry name" value="FANCL_d2"/>
    <property type="match status" value="1"/>
</dbReference>
<evidence type="ECO:0008006" key="8">
    <source>
        <dbReference type="Google" id="ProtNLM"/>
    </source>
</evidence>
<dbReference type="GO" id="GO:0061630">
    <property type="term" value="F:ubiquitin protein ligase activity"/>
    <property type="evidence" value="ECO:0007669"/>
    <property type="project" value="TreeGrafter"/>
</dbReference>
<name>A0A8J4VBB0_9MYCE</name>
<dbReference type="SUPFAM" id="SSF57850">
    <property type="entry name" value="RING/U-box"/>
    <property type="match status" value="1"/>
</dbReference>
<dbReference type="CDD" id="cd16490">
    <property type="entry name" value="RING-CH-C4HC3_FANCL"/>
    <property type="match status" value="1"/>
</dbReference>
<evidence type="ECO:0000259" key="4">
    <source>
        <dbReference type="Pfam" id="PF18890"/>
    </source>
</evidence>
<evidence type="ECO:0000259" key="3">
    <source>
        <dbReference type="Pfam" id="PF11793"/>
    </source>
</evidence>
<sequence length="422" mass="48677">MNTISNPFPLLIAVQSNHYRGLIDVLGKEYYVDISLPSTSLSHNNNNNKISLDTIRFDCDREFKQLLSPFEKTLENRLVQCKNINQFLFELQDIIERLITNQKQQQTATLTNSNTESFLLPFNVFNTVISELEIIGWNRILKIDRNVSKFSILLLDEKKREFIAEFSINEKYPDIEPNVKCLLPKSTHTSNSQKESKSTTSNTTSTGNNGIVVAGGSKKMITIISTIEKLEAKIKEYQEFFDIVEEIDAKTWVLEPENPKRSDVTRRIALKDSCSLLIEINPKSPKTFPVNCQFLGPEQAIDPLRKLLNQRFKEWSFSKGLLENLEYLMNIKFPLKENTRLEEFSVECGVCYSHRLYSPETNTHSIPNVVCKNHRCQKQFHQSCLYEWLKALPNPHYSFNIVYGKCPYCTDPISVSTILPNK</sequence>
<dbReference type="Gene3D" id="3.30.40.10">
    <property type="entry name" value="Zinc/RING finger domain, C3HC4 (zinc finger)"/>
    <property type="match status" value="1"/>
</dbReference>
<reference evidence="6" key="1">
    <citation type="submission" date="2020-01" db="EMBL/GenBank/DDBJ databases">
        <title>Development of genomics and gene disruption for Polysphondylium violaceum indicates a role for the polyketide synthase stlB in stalk morphogenesis.</title>
        <authorList>
            <person name="Narita B."/>
            <person name="Kawabe Y."/>
            <person name="Kin K."/>
            <person name="Saito T."/>
            <person name="Gibbs R."/>
            <person name="Kuspa A."/>
            <person name="Muzny D."/>
            <person name="Queller D."/>
            <person name="Richards S."/>
            <person name="Strassman J."/>
            <person name="Sucgang R."/>
            <person name="Worley K."/>
            <person name="Schaap P."/>
        </authorList>
    </citation>
    <scope>NUCLEOTIDE SEQUENCE</scope>
    <source>
        <strain evidence="6">QSvi11</strain>
    </source>
</reference>
<protein>
    <recommendedName>
        <fullName evidence="8">RING-type domain-containing protein</fullName>
    </recommendedName>
</protein>